<keyword evidence="8 10" id="KW-0503">Monooxygenase</keyword>
<keyword evidence="6 10" id="KW-0560">Oxidoreductase</keyword>
<dbReference type="InterPro" id="IPR001128">
    <property type="entry name" value="Cyt_P450"/>
</dbReference>
<dbReference type="OrthoDB" id="1470350at2759"/>
<feature type="transmembrane region" description="Helical" evidence="11">
    <location>
        <begin position="20"/>
        <end position="46"/>
    </location>
</feature>
<dbReference type="GeneID" id="36331313"/>
<keyword evidence="13" id="KW-1185">Reference proteome</keyword>
<feature type="binding site" description="axial binding residue" evidence="9">
    <location>
        <position position="516"/>
    </location>
    <ligand>
        <name>heme</name>
        <dbReference type="ChEBI" id="CHEBI:30413"/>
    </ligand>
    <ligandPart>
        <name>Fe</name>
        <dbReference type="ChEBI" id="CHEBI:18248"/>
    </ligandPart>
</feature>
<dbReference type="InterPro" id="IPR002401">
    <property type="entry name" value="Cyt_P450_E_grp-I"/>
</dbReference>
<keyword evidence="11" id="KW-1133">Transmembrane helix</keyword>
<dbReference type="GO" id="GO:0005506">
    <property type="term" value="F:iron ion binding"/>
    <property type="evidence" value="ECO:0007669"/>
    <property type="project" value="InterPro"/>
</dbReference>
<keyword evidence="7 9" id="KW-0408">Iron</keyword>
<evidence type="ECO:0000256" key="3">
    <source>
        <dbReference type="ARBA" id="ARBA00010617"/>
    </source>
</evidence>
<comment type="cofactor">
    <cofactor evidence="1 9">
        <name>heme</name>
        <dbReference type="ChEBI" id="CHEBI:30413"/>
    </cofactor>
</comment>
<evidence type="ECO:0000256" key="6">
    <source>
        <dbReference type="ARBA" id="ARBA00023002"/>
    </source>
</evidence>
<evidence type="ECO:0000256" key="10">
    <source>
        <dbReference type="RuleBase" id="RU000461"/>
    </source>
</evidence>
<sequence length="568" mass="62669">MDSSTPPLPPLGSIILAREGLTGLLLPGLSVLACLIATVIASSILLPYFNDPYKLRAYPGPFFAKFTSAWLSWIIGHNRWSETVYHLHRQHGPIVRLGPDNVSISDPSALAAIYGHSSGALKSTFYDAISSIRIRNLFNTRDRAEHSRKRRIEAHMFSPRGIRALEDTARVHFQVLVRQWDTLCAHTDKAIRGSAEGTIGTVHWKVHSGRVWFDCMPWFTFWSFDTISDLAFGHPFGMLEAAKDTAKISKSNIKGMQAISQGNSHSDEAELELEEIPAIEMLAEHLDIIVSLAFLPAWLQPIVGRLPSVRYGYDAAPKLAGLAVAAVANRFASKTKIDRADMLSELLRGRDEDGKPYGPEELSAEAELLIIAGGDTTANSSCATTYHLARNPRIRAKLQAELDAALEGIDSDVAPYDAVKDLPYLDAVINEGLRLHSTIGAGLPRVVPPGGLTVLGQHLKEGTVVSSPLYCLHRNEVVWGENAHEFYPERWLEASADAKKEMMRSFAPFSVGPRACLGRNLALQQMHIVLATIFHRYNLVLESDAPLPLRDGFVRKPKNCVVGVQRRK</sequence>
<dbReference type="CDD" id="cd11061">
    <property type="entry name" value="CYP67-like"/>
    <property type="match status" value="1"/>
</dbReference>
<keyword evidence="11" id="KW-0472">Membrane</keyword>
<dbReference type="Gene3D" id="1.10.630.10">
    <property type="entry name" value="Cytochrome P450"/>
    <property type="match status" value="1"/>
</dbReference>
<dbReference type="InterPro" id="IPR017972">
    <property type="entry name" value="Cyt_P450_CS"/>
</dbReference>
<dbReference type="EMBL" id="KZ110601">
    <property type="protein sequence ID" value="OSX59749.1"/>
    <property type="molecule type" value="Genomic_DNA"/>
</dbReference>
<accession>A0A1X6MTU7</accession>
<evidence type="ECO:0000256" key="2">
    <source>
        <dbReference type="ARBA" id="ARBA00005179"/>
    </source>
</evidence>
<evidence type="ECO:0000256" key="7">
    <source>
        <dbReference type="ARBA" id="ARBA00023004"/>
    </source>
</evidence>
<evidence type="ECO:0000256" key="9">
    <source>
        <dbReference type="PIRSR" id="PIRSR602401-1"/>
    </source>
</evidence>
<reference evidence="12 13" key="1">
    <citation type="submission" date="2017-04" db="EMBL/GenBank/DDBJ databases">
        <title>Genome Sequence of the Model Brown-Rot Fungus Postia placenta SB12.</title>
        <authorList>
            <consortium name="DOE Joint Genome Institute"/>
            <person name="Gaskell J."/>
            <person name="Kersten P."/>
            <person name="Larrondo L.F."/>
            <person name="Canessa P."/>
            <person name="Martinez D."/>
            <person name="Hibbett D."/>
            <person name="Schmoll M."/>
            <person name="Kubicek C.P."/>
            <person name="Martinez A.T."/>
            <person name="Yadav J."/>
            <person name="Master E."/>
            <person name="Magnuson J.K."/>
            <person name="James T."/>
            <person name="Yaver D."/>
            <person name="Berka R."/>
            <person name="Labutti K."/>
            <person name="Lipzen A."/>
            <person name="Aerts A."/>
            <person name="Barry K."/>
            <person name="Henrissat B."/>
            <person name="Blanchette R."/>
            <person name="Grigoriev I."/>
            <person name="Cullen D."/>
        </authorList>
    </citation>
    <scope>NUCLEOTIDE SEQUENCE [LARGE SCALE GENOMIC DNA]</scope>
    <source>
        <strain evidence="12 13">MAD-698-R-SB12</strain>
    </source>
</reference>
<dbReference type="PRINTS" id="PR00385">
    <property type="entry name" value="P450"/>
</dbReference>
<protein>
    <submittedName>
        <fullName evidence="12">Uncharacterized protein</fullName>
    </submittedName>
</protein>
<dbReference type="Pfam" id="PF00067">
    <property type="entry name" value="p450"/>
    <property type="match status" value="1"/>
</dbReference>
<dbReference type="InterPro" id="IPR050121">
    <property type="entry name" value="Cytochrome_P450_monoxygenase"/>
</dbReference>
<dbReference type="SUPFAM" id="SSF48264">
    <property type="entry name" value="Cytochrome P450"/>
    <property type="match status" value="1"/>
</dbReference>
<dbReference type="PROSITE" id="PS00086">
    <property type="entry name" value="CYTOCHROME_P450"/>
    <property type="match status" value="1"/>
</dbReference>
<dbReference type="GO" id="GO:0004497">
    <property type="term" value="F:monooxygenase activity"/>
    <property type="evidence" value="ECO:0007669"/>
    <property type="project" value="UniProtKB-KW"/>
</dbReference>
<dbReference type="InterPro" id="IPR036396">
    <property type="entry name" value="Cyt_P450_sf"/>
</dbReference>
<dbReference type="RefSeq" id="XP_024336543.1">
    <property type="nucleotide sequence ID" value="XM_024486364.1"/>
</dbReference>
<evidence type="ECO:0000313" key="13">
    <source>
        <dbReference type="Proteomes" id="UP000194127"/>
    </source>
</evidence>
<evidence type="ECO:0000256" key="1">
    <source>
        <dbReference type="ARBA" id="ARBA00001971"/>
    </source>
</evidence>
<name>A0A1X6MTU7_9APHY</name>
<dbReference type="STRING" id="670580.A0A1X6MTU7"/>
<evidence type="ECO:0000313" key="12">
    <source>
        <dbReference type="EMBL" id="OSX59749.1"/>
    </source>
</evidence>
<keyword evidence="5 9" id="KW-0479">Metal-binding</keyword>
<keyword evidence="11" id="KW-0812">Transmembrane</keyword>
<evidence type="ECO:0000256" key="4">
    <source>
        <dbReference type="ARBA" id="ARBA00022617"/>
    </source>
</evidence>
<proteinExistence type="inferred from homology"/>
<dbReference type="Proteomes" id="UP000194127">
    <property type="component" value="Unassembled WGS sequence"/>
</dbReference>
<dbReference type="PANTHER" id="PTHR24305:SF29">
    <property type="entry name" value="BENZOATE-PARA-HYDROXYLASE"/>
    <property type="match status" value="1"/>
</dbReference>
<evidence type="ECO:0000256" key="11">
    <source>
        <dbReference type="SAM" id="Phobius"/>
    </source>
</evidence>
<comment type="similarity">
    <text evidence="3 10">Belongs to the cytochrome P450 family.</text>
</comment>
<organism evidence="12 13">
    <name type="scientific">Postia placenta MAD-698-R-SB12</name>
    <dbReference type="NCBI Taxonomy" id="670580"/>
    <lineage>
        <taxon>Eukaryota</taxon>
        <taxon>Fungi</taxon>
        <taxon>Dikarya</taxon>
        <taxon>Basidiomycota</taxon>
        <taxon>Agaricomycotina</taxon>
        <taxon>Agaricomycetes</taxon>
        <taxon>Polyporales</taxon>
        <taxon>Adustoporiaceae</taxon>
        <taxon>Rhodonia</taxon>
    </lineage>
</organism>
<dbReference type="PRINTS" id="PR00463">
    <property type="entry name" value="EP450I"/>
</dbReference>
<keyword evidence="4 9" id="KW-0349">Heme</keyword>
<comment type="pathway">
    <text evidence="2">Secondary metabolite biosynthesis.</text>
</comment>
<evidence type="ECO:0000256" key="5">
    <source>
        <dbReference type="ARBA" id="ARBA00022723"/>
    </source>
</evidence>
<dbReference type="PANTHER" id="PTHR24305">
    <property type="entry name" value="CYTOCHROME P450"/>
    <property type="match status" value="1"/>
</dbReference>
<dbReference type="GO" id="GO:0020037">
    <property type="term" value="F:heme binding"/>
    <property type="evidence" value="ECO:0007669"/>
    <property type="project" value="InterPro"/>
</dbReference>
<dbReference type="AlphaFoldDB" id="A0A1X6MTU7"/>
<dbReference type="GO" id="GO:0016705">
    <property type="term" value="F:oxidoreductase activity, acting on paired donors, with incorporation or reduction of molecular oxygen"/>
    <property type="evidence" value="ECO:0007669"/>
    <property type="project" value="InterPro"/>
</dbReference>
<gene>
    <name evidence="12" type="ORF">POSPLADRAFT_1149966</name>
</gene>
<evidence type="ECO:0000256" key="8">
    <source>
        <dbReference type="ARBA" id="ARBA00023033"/>
    </source>
</evidence>